<organism evidence="5 6">
    <name type="scientific">Phellinidium pouzarii</name>
    <dbReference type="NCBI Taxonomy" id="167371"/>
    <lineage>
        <taxon>Eukaryota</taxon>
        <taxon>Fungi</taxon>
        <taxon>Dikarya</taxon>
        <taxon>Basidiomycota</taxon>
        <taxon>Agaricomycotina</taxon>
        <taxon>Agaricomycetes</taxon>
        <taxon>Hymenochaetales</taxon>
        <taxon>Hymenochaetaceae</taxon>
        <taxon>Phellinidium</taxon>
    </lineage>
</organism>
<dbReference type="OrthoDB" id="75754at2759"/>
<evidence type="ECO:0000313" key="6">
    <source>
        <dbReference type="Proteomes" id="UP000308199"/>
    </source>
</evidence>
<feature type="domain" description="Histone chaperone RTT106/FACT complex subunit SPT16-like middle" evidence="4">
    <location>
        <begin position="266"/>
        <end position="384"/>
    </location>
</feature>
<comment type="caution">
    <text evidence="5">The sequence shown here is derived from an EMBL/GenBank/DDBJ whole genome shotgun (WGS) entry which is preliminary data.</text>
</comment>
<gene>
    <name evidence="5" type="ORF">EW145_g3514</name>
</gene>
<evidence type="ECO:0000313" key="5">
    <source>
        <dbReference type="EMBL" id="THH07247.1"/>
    </source>
</evidence>
<feature type="region of interest" description="Disordered" evidence="3">
    <location>
        <begin position="388"/>
        <end position="493"/>
    </location>
</feature>
<feature type="region of interest" description="Disordered" evidence="3">
    <location>
        <begin position="71"/>
        <end position="102"/>
    </location>
</feature>
<dbReference type="InterPro" id="IPR050454">
    <property type="entry name" value="RTT106/SSRP1_HistChap/FACT"/>
</dbReference>
<sequence>MPDAKTLYVDAVSASLPSVLSDLLLSFDAFEREKLDTLVRFCVGATCPPRIAGHSDAWECGQTRLHARLANIGPVKDRKRPRDGDDNGENGENGEGASINGYRHAPAIANKKQKLSTAEDDDTEEDTTPMHILHALSITAPVRKKVDIVITPDAVRLTHPVSGALEARVPVAAITRAFLVSSLGKNKNKPQWAVTLMTSDRHVPKEGFKTTVGSKSPPASHEKGAETLSILQAFLACLPEHIEQYTALGPADADSALVAFASSSSQPFVDAYVGAKEGALCFLPSGILWSGTRPCEYFALEDLAPDSDVPGAGGVKTLSATGRTFSVYVRRGPVHADSGNNNSEDGEEEEMEEGEETEFAMIDGRESENVNAWIRKFRRLFGKPRTEQAQVVKAVDKKGKGRAKAVGPVQDANDGDSDRSDEDFVAPSDSDGGEPSSDEESGPDGGNNDQGDEEEEAEDGDSEDLGDADEEDEELDPARHPLMRPGAMPRMSKAAMDAAVAMVIGDVAGSGDEEEEEEEDELE</sequence>
<dbReference type="Gene3D" id="2.30.29.30">
    <property type="entry name" value="Pleckstrin-homology domain (PH domain)/Phosphotyrosine-binding domain (PTB)"/>
    <property type="match status" value="1"/>
</dbReference>
<dbReference type="InterPro" id="IPR011993">
    <property type="entry name" value="PH-like_dom_sf"/>
</dbReference>
<feature type="compositionally biased region" description="Acidic residues" evidence="3">
    <location>
        <begin position="413"/>
        <end position="424"/>
    </location>
</feature>
<evidence type="ECO:0000259" key="4">
    <source>
        <dbReference type="SMART" id="SM01287"/>
    </source>
</evidence>
<dbReference type="SMART" id="SM01287">
    <property type="entry name" value="Rtt106"/>
    <property type="match status" value="1"/>
</dbReference>
<keyword evidence="6" id="KW-1185">Reference proteome</keyword>
<dbReference type="GO" id="GO:0042393">
    <property type="term" value="F:histone binding"/>
    <property type="evidence" value="ECO:0007669"/>
    <property type="project" value="TreeGrafter"/>
</dbReference>
<evidence type="ECO:0000256" key="3">
    <source>
        <dbReference type="SAM" id="MobiDB-lite"/>
    </source>
</evidence>
<dbReference type="Pfam" id="PF08512">
    <property type="entry name" value="Rttp106-like_middle"/>
    <property type="match status" value="1"/>
</dbReference>
<protein>
    <recommendedName>
        <fullName evidence="4">Histone chaperone RTT106/FACT complex subunit SPT16-like middle domain-containing protein</fullName>
    </recommendedName>
</protein>
<evidence type="ECO:0000256" key="2">
    <source>
        <dbReference type="ARBA" id="ARBA00025370"/>
    </source>
</evidence>
<dbReference type="PANTHER" id="PTHR45849">
    <property type="entry name" value="FACT COMPLEX SUBUNIT SSRP1"/>
    <property type="match status" value="1"/>
</dbReference>
<dbReference type="PANTHER" id="PTHR45849:SF3">
    <property type="entry name" value="HISTONE CHAPERONE RTT106"/>
    <property type="match status" value="1"/>
</dbReference>
<feature type="compositionally biased region" description="Acidic residues" evidence="3">
    <location>
        <begin position="344"/>
        <end position="354"/>
    </location>
</feature>
<reference evidence="5 6" key="1">
    <citation type="submission" date="2019-02" db="EMBL/GenBank/DDBJ databases">
        <title>Genome sequencing of the rare red list fungi Phellinidium pouzarii.</title>
        <authorList>
            <person name="Buettner E."/>
            <person name="Kellner H."/>
        </authorList>
    </citation>
    <scope>NUCLEOTIDE SEQUENCE [LARGE SCALE GENOMIC DNA]</scope>
    <source>
        <strain evidence="5 6">DSM 108285</strain>
    </source>
</reference>
<dbReference type="EMBL" id="SGPK01000152">
    <property type="protein sequence ID" value="THH07247.1"/>
    <property type="molecule type" value="Genomic_DNA"/>
</dbReference>
<proteinExistence type="inferred from homology"/>
<comment type="similarity">
    <text evidence="1">Belongs to the RTT106 family.</text>
</comment>
<feature type="region of interest" description="Disordered" evidence="3">
    <location>
        <begin position="331"/>
        <end position="354"/>
    </location>
</feature>
<accession>A0A4S4L7C8</accession>
<evidence type="ECO:0000256" key="1">
    <source>
        <dbReference type="ARBA" id="ARBA00006159"/>
    </source>
</evidence>
<dbReference type="Proteomes" id="UP000308199">
    <property type="component" value="Unassembled WGS sequence"/>
</dbReference>
<dbReference type="SUPFAM" id="SSF50729">
    <property type="entry name" value="PH domain-like"/>
    <property type="match status" value="1"/>
</dbReference>
<dbReference type="GO" id="GO:0031491">
    <property type="term" value="F:nucleosome binding"/>
    <property type="evidence" value="ECO:0007669"/>
    <property type="project" value="TreeGrafter"/>
</dbReference>
<comment type="function">
    <text evidence="2">Component of the FACT complex, a general chromatin factor that acts to reorganize nucleosomes. The FACT complex is involved in multiple processes that require DNA as a template such as mRNA elongation, DNA replication and DNA repair. During transcription elongation the FACT complex acts as a histone chaperone that both destabilizes and restores nucleosomal structure. It facilitates the passage of RNA polymerase II and transcription by promoting the dissociation of one histone H2A-H2B dimer from the nucleosome, then subsequently promotes the reestablishment of the nucleosome following the passage of RNA polymerase II.</text>
</comment>
<name>A0A4S4L7C8_9AGAM</name>
<feature type="compositionally biased region" description="Acidic residues" evidence="3">
    <location>
        <begin position="450"/>
        <end position="475"/>
    </location>
</feature>
<dbReference type="AlphaFoldDB" id="A0A4S4L7C8"/>
<dbReference type="InterPro" id="IPR013719">
    <property type="entry name" value="RTT106/SPT16-like_middle_dom"/>
</dbReference>